<evidence type="ECO:0000256" key="1">
    <source>
        <dbReference type="SAM" id="MobiDB-lite"/>
    </source>
</evidence>
<keyword evidence="3" id="KW-1185">Reference proteome</keyword>
<feature type="compositionally biased region" description="Low complexity" evidence="1">
    <location>
        <begin position="1"/>
        <end position="13"/>
    </location>
</feature>
<feature type="region of interest" description="Disordered" evidence="1">
    <location>
        <begin position="1"/>
        <end position="28"/>
    </location>
</feature>
<dbReference type="Proteomes" id="UP001501752">
    <property type="component" value="Unassembled WGS sequence"/>
</dbReference>
<reference evidence="3" key="1">
    <citation type="journal article" date="2019" name="Int. J. Syst. Evol. Microbiol.">
        <title>The Global Catalogue of Microorganisms (GCM) 10K type strain sequencing project: providing services to taxonomists for standard genome sequencing and annotation.</title>
        <authorList>
            <consortium name="The Broad Institute Genomics Platform"/>
            <consortium name="The Broad Institute Genome Sequencing Center for Infectious Disease"/>
            <person name="Wu L."/>
            <person name="Ma J."/>
        </authorList>
    </citation>
    <scope>NUCLEOTIDE SEQUENCE [LARGE SCALE GENOMIC DNA]</scope>
    <source>
        <strain evidence="3">JCM 13006</strain>
    </source>
</reference>
<name>A0ABP9DD15_9ACTN</name>
<dbReference type="EMBL" id="BAABIS010000001">
    <property type="protein sequence ID" value="GAA4838763.1"/>
    <property type="molecule type" value="Genomic_DNA"/>
</dbReference>
<evidence type="ECO:0000313" key="3">
    <source>
        <dbReference type="Proteomes" id="UP001501752"/>
    </source>
</evidence>
<evidence type="ECO:0000313" key="2">
    <source>
        <dbReference type="EMBL" id="GAA4838763.1"/>
    </source>
</evidence>
<accession>A0ABP9DD15</accession>
<comment type="caution">
    <text evidence="2">The sequence shown here is derived from an EMBL/GenBank/DDBJ whole genome shotgun (WGS) entry which is preliminary data.</text>
</comment>
<proteinExistence type="predicted"/>
<dbReference type="RefSeq" id="WP_345695745.1">
    <property type="nucleotide sequence ID" value="NZ_BAABIS010000001.1"/>
</dbReference>
<sequence>MTTSNNRNSSTSSGGTDEGPLVTKGITAGPGGVMTVEVGVITGDLTLRTTQRGNQAALAIQYDDADEWYTVHNSPADIPASKDLHAVHQAMIDAVKKGGGATAPN</sequence>
<protein>
    <submittedName>
        <fullName evidence="2">Uncharacterized protein</fullName>
    </submittedName>
</protein>
<gene>
    <name evidence="2" type="ORF">GCM10023235_12520</name>
</gene>
<organism evidence="2 3">
    <name type="scientific">Kitasatospora terrestris</name>
    <dbReference type="NCBI Taxonomy" id="258051"/>
    <lineage>
        <taxon>Bacteria</taxon>
        <taxon>Bacillati</taxon>
        <taxon>Actinomycetota</taxon>
        <taxon>Actinomycetes</taxon>
        <taxon>Kitasatosporales</taxon>
        <taxon>Streptomycetaceae</taxon>
        <taxon>Kitasatospora</taxon>
    </lineage>
</organism>